<feature type="region of interest" description="Disordered" evidence="2">
    <location>
        <begin position="787"/>
        <end position="810"/>
    </location>
</feature>
<feature type="compositionally biased region" description="Polar residues" evidence="2">
    <location>
        <begin position="625"/>
        <end position="637"/>
    </location>
</feature>
<dbReference type="STRING" id="56408.A0A1E5RHE0"/>
<feature type="compositionally biased region" description="Polar residues" evidence="2">
    <location>
        <begin position="1102"/>
        <end position="1115"/>
    </location>
</feature>
<reference evidence="5" key="1">
    <citation type="journal article" date="2016" name="Genome Announc.">
        <title>Genome sequences of three species of Hanseniaspora isolated from spontaneous wine fermentations.</title>
        <authorList>
            <person name="Sternes P.R."/>
            <person name="Lee D."/>
            <person name="Kutyna D.R."/>
            <person name="Borneman A.R."/>
        </authorList>
    </citation>
    <scope>NUCLEOTIDE SEQUENCE [LARGE SCALE GENOMIC DNA]</scope>
    <source>
        <strain evidence="5">AWRI3579</strain>
    </source>
</reference>
<evidence type="ECO:0000256" key="1">
    <source>
        <dbReference type="SAM" id="Coils"/>
    </source>
</evidence>
<dbReference type="AlphaFoldDB" id="A0A1E5RHE0"/>
<sequence>MLFSKPLEAGFHNSSSTKASKSSQRTIGTMDLLDKLSSVFRKKKTTYEKKVAPPPDKEEQENIAQDLDNKGVPTTGSLAAQQTEVAITDKQTPPFQSKLLNRIRNRLDGKEVDVTLSDGQSDVSPTAAEEALPTQILSYGTQIMPENGLEDGDEQVQEEDLEIELTQRLAYTQKINVSETVRNDNTVEVSDNKSFGTGIFGLSSAAHLSNNSMDYSENSFVTQPTQLNTVTQPTQLNKVTQPTQINTMTQLTENIFDMQPTGNFDSASSSKLANVTFSENVIKATNSSYVKTQKDPTQLHKTNSGKVIAYNTTNNDTIGATQPTQIYDDSLSQETQYETQPLQIHEYNKVLDQEEKEEHKQTEHIIRDPVEVRKKTPLVFTKSKLIEMFDSDEDSDQGEEATSFVAAVAVQQTEGQPKNAELELKKLGGNIDTSSILKNFAKTEVINLDKSDEELDSDVAELEFDDEDTVLKASSSKAAVFAIKAKLAKKMFNNSSAFKKPKNAQANMFHELHKANVKQILNHRKEFVESKGLTLADIEKEKEEVENLLEQEIERNLRIRAKEKERERLAVLKKEKLEKAEYEGDDDDDESVYSSDYSDDSEHESLNDEDKLDEDLGKDDRQNTVEDVNNADSQSRSRSPEYERMSDVPDNSTTVPSSQVQYASEVTYGFPVGQEKPFVNADGIEFLVKNKTGNSSDTNSMDDLEPRNEKESLIKSMINGIGELSESDSDVAVEESDLDSDGEEEAVYKAKMKEVLAKKKEQEQKAQKLRKEMKQGGYGAFFDNEAEESEDEWAGLGGADGDGNEDDEYDSDLEKMVDDFTKQKFNPDEIRQLIAAEDKQYDEQMVNKILHDLKNGGFKKRGKGAMDLELSDEEDEELSSFRKKRREMLQQKMAESRGELASKKSSAFFETMEDLEQVDDPFAVSDLVQEAKEKVFESSDHSKTVISKEFVTKTLSFLTNRDDDHQDEFELAKLQHAAEPGNLEEDDFYSIKSKLSFTKTNSTVSFNSRVEVNNDADDDDDDDDDDDEFDILSSLSKRSLFAKSKGMNDANSKFKEGTKSVKVSNAYKTVGGSKASVTYLGTKRKLKAPSQSKKRKLLPKIPSSSLFKNSSKGFD</sequence>
<evidence type="ECO:0000313" key="5">
    <source>
        <dbReference type="Proteomes" id="UP000095728"/>
    </source>
</evidence>
<feature type="region of interest" description="Disordered" evidence="2">
    <location>
        <begin position="579"/>
        <end position="660"/>
    </location>
</feature>
<gene>
    <name evidence="4" type="ORF">AWRI3579_g1660</name>
</gene>
<feature type="compositionally biased region" description="Basic and acidic residues" evidence="2">
    <location>
        <begin position="603"/>
        <end position="624"/>
    </location>
</feature>
<feature type="compositionally biased region" description="Basic and acidic residues" evidence="2">
    <location>
        <begin position="45"/>
        <end position="57"/>
    </location>
</feature>
<dbReference type="FunCoup" id="A0A1E5RHE0">
    <property type="interactions" value="274"/>
</dbReference>
<feature type="compositionally biased region" description="Polar residues" evidence="2">
    <location>
        <begin position="649"/>
        <end position="660"/>
    </location>
</feature>
<feature type="coiled-coil region" evidence="1">
    <location>
        <begin position="535"/>
        <end position="562"/>
    </location>
</feature>
<comment type="caution">
    <text evidence="4">The sequence shown here is derived from an EMBL/GenBank/DDBJ whole genome shotgun (WGS) entry which is preliminary data.</text>
</comment>
<feature type="compositionally biased region" description="Basic and acidic residues" evidence="2">
    <location>
        <begin position="638"/>
        <end position="647"/>
    </location>
</feature>
<evidence type="ECO:0000313" key="4">
    <source>
        <dbReference type="EMBL" id="OEJ86322.1"/>
    </source>
</evidence>
<keyword evidence="1" id="KW-0175">Coiled coil</keyword>
<feature type="compositionally biased region" description="Acidic residues" evidence="2">
    <location>
        <begin position="583"/>
        <end position="602"/>
    </location>
</feature>
<feature type="region of interest" description="Disordered" evidence="2">
    <location>
        <begin position="725"/>
        <end position="744"/>
    </location>
</feature>
<evidence type="ECO:0000256" key="2">
    <source>
        <dbReference type="SAM" id="MobiDB-lite"/>
    </source>
</evidence>
<dbReference type="InParanoid" id="A0A1E5RHE0"/>
<dbReference type="EMBL" id="LPNM01000006">
    <property type="protein sequence ID" value="OEJ86322.1"/>
    <property type="molecule type" value="Genomic_DNA"/>
</dbReference>
<proteinExistence type="predicted"/>
<feature type="region of interest" description="Disordered" evidence="2">
    <location>
        <begin position="44"/>
        <end position="69"/>
    </location>
</feature>
<keyword evidence="5" id="KW-1185">Reference proteome</keyword>
<dbReference type="Proteomes" id="UP000095728">
    <property type="component" value="Unassembled WGS sequence"/>
</dbReference>
<accession>A0A1E5RHE0</accession>
<feature type="compositionally biased region" description="Low complexity" evidence="2">
    <location>
        <begin position="14"/>
        <end position="23"/>
    </location>
</feature>
<feature type="region of interest" description="Disordered" evidence="2">
    <location>
        <begin position="1"/>
        <end position="28"/>
    </location>
</feature>
<name>A0A1E5RHE0_9ASCO</name>
<organism evidence="4 5">
    <name type="scientific">Hanseniaspora osmophila</name>
    <dbReference type="NCBI Taxonomy" id="56408"/>
    <lineage>
        <taxon>Eukaryota</taxon>
        <taxon>Fungi</taxon>
        <taxon>Dikarya</taxon>
        <taxon>Ascomycota</taxon>
        <taxon>Saccharomycotina</taxon>
        <taxon>Saccharomycetes</taxon>
        <taxon>Saccharomycodales</taxon>
        <taxon>Saccharomycodaceae</taxon>
        <taxon>Hanseniaspora</taxon>
    </lineage>
</organism>
<dbReference type="InterPro" id="IPR018564">
    <property type="entry name" value="Repl_chkpnt_MRC1_dom"/>
</dbReference>
<dbReference type="Pfam" id="PF09444">
    <property type="entry name" value="MRC1"/>
    <property type="match status" value="1"/>
</dbReference>
<evidence type="ECO:0000259" key="3">
    <source>
        <dbReference type="Pfam" id="PF09444"/>
    </source>
</evidence>
<dbReference type="OrthoDB" id="2130597at2759"/>
<feature type="compositionally biased region" description="Basic residues" evidence="2">
    <location>
        <begin position="1084"/>
        <end position="1098"/>
    </location>
</feature>
<feature type="region of interest" description="Disordered" evidence="2">
    <location>
        <begin position="1084"/>
        <end position="1115"/>
    </location>
</feature>
<feature type="domain" description="DNA replication checkpoint mediator MRC1" evidence="3">
    <location>
        <begin position="779"/>
        <end position="911"/>
    </location>
</feature>
<protein>
    <submittedName>
        <fullName evidence="4">Mediator of replication checkpoint protein 1</fullName>
    </submittedName>
</protein>